<dbReference type="EnsemblPlants" id="evm.model.06.115">
    <property type="protein sequence ID" value="cds.evm.model.06.115"/>
    <property type="gene ID" value="evm.TU.06.115"/>
</dbReference>
<evidence type="ECO:0000313" key="1">
    <source>
        <dbReference type="EnsemblPlants" id="cds.evm.model.06.115"/>
    </source>
</evidence>
<evidence type="ECO:0000313" key="2">
    <source>
        <dbReference type="Proteomes" id="UP000596661"/>
    </source>
</evidence>
<organism evidence="1 2">
    <name type="scientific">Cannabis sativa</name>
    <name type="common">Hemp</name>
    <name type="synonym">Marijuana</name>
    <dbReference type="NCBI Taxonomy" id="3483"/>
    <lineage>
        <taxon>Eukaryota</taxon>
        <taxon>Viridiplantae</taxon>
        <taxon>Streptophyta</taxon>
        <taxon>Embryophyta</taxon>
        <taxon>Tracheophyta</taxon>
        <taxon>Spermatophyta</taxon>
        <taxon>Magnoliopsida</taxon>
        <taxon>eudicotyledons</taxon>
        <taxon>Gunneridae</taxon>
        <taxon>Pentapetalae</taxon>
        <taxon>rosids</taxon>
        <taxon>fabids</taxon>
        <taxon>Rosales</taxon>
        <taxon>Cannabaceae</taxon>
        <taxon>Cannabis</taxon>
    </lineage>
</organism>
<sequence length="314" mass="35137">MSEKILTRMVGSDTAAQIWLHLNEYYISLNRANVGHPLFAQDHIENIFNGLSSEYDVFVTFVNTRLDAYTVAEIETLLMAQEVRLEKDTSELDIAKVEANLAHIKLITRQRDIPLMDHQVTMLPLILHLALDQQLQGQPRGLTLQEATTQYANPETVNDSSWYAYSDATHHLTQMLKTWLIVLITLVINLSKWEMAQDYPFKLLAVVSPLTNVAVSMPNTEALSSIALNIVLPSTTILVNNTINPPSPISPTITTTALNKEPNNPTYTHTTANNHLMCSRSKAGIENQSSYVFLASSHCQSSHVRSKMACCYAR</sequence>
<reference evidence="1" key="2">
    <citation type="submission" date="2021-03" db="UniProtKB">
        <authorList>
            <consortium name="EnsemblPlants"/>
        </authorList>
    </citation>
    <scope>IDENTIFICATION</scope>
</reference>
<dbReference type="EMBL" id="UZAU01000554">
    <property type="status" value="NOT_ANNOTATED_CDS"/>
    <property type="molecule type" value="Genomic_DNA"/>
</dbReference>
<dbReference type="AlphaFoldDB" id="A0A803PTA9"/>
<name>A0A803PTA9_CANSA</name>
<keyword evidence="2" id="KW-1185">Reference proteome</keyword>
<dbReference type="Proteomes" id="UP000596661">
    <property type="component" value="Chromosome 6"/>
</dbReference>
<reference evidence="1" key="1">
    <citation type="submission" date="2018-11" db="EMBL/GenBank/DDBJ databases">
        <authorList>
            <person name="Grassa J C."/>
        </authorList>
    </citation>
    <scope>NUCLEOTIDE SEQUENCE [LARGE SCALE GENOMIC DNA]</scope>
</reference>
<proteinExistence type="predicted"/>
<accession>A0A803PTA9</accession>
<dbReference type="Gramene" id="evm.model.06.115">
    <property type="protein sequence ID" value="cds.evm.model.06.115"/>
    <property type="gene ID" value="evm.TU.06.115"/>
</dbReference>
<protein>
    <submittedName>
        <fullName evidence="1">Uncharacterized protein</fullName>
    </submittedName>
</protein>